<feature type="signal peptide" evidence="1">
    <location>
        <begin position="1"/>
        <end position="20"/>
    </location>
</feature>
<accession>A0A5N6YRR3</accession>
<dbReference type="Proteomes" id="UP000327118">
    <property type="component" value="Unassembled WGS sequence"/>
</dbReference>
<evidence type="ECO:0000313" key="2">
    <source>
        <dbReference type="EMBL" id="KAE8348111.1"/>
    </source>
</evidence>
<evidence type="ECO:0000313" key="3">
    <source>
        <dbReference type="Proteomes" id="UP000327118"/>
    </source>
</evidence>
<organism evidence="2 3">
    <name type="scientific">Aspergillus coremiiformis</name>
    <dbReference type="NCBI Taxonomy" id="138285"/>
    <lineage>
        <taxon>Eukaryota</taxon>
        <taxon>Fungi</taxon>
        <taxon>Dikarya</taxon>
        <taxon>Ascomycota</taxon>
        <taxon>Pezizomycotina</taxon>
        <taxon>Eurotiomycetes</taxon>
        <taxon>Eurotiomycetidae</taxon>
        <taxon>Eurotiales</taxon>
        <taxon>Aspergillaceae</taxon>
        <taxon>Aspergillus</taxon>
        <taxon>Aspergillus subgen. Circumdati</taxon>
    </lineage>
</organism>
<name>A0A5N6YRR3_9EURO</name>
<evidence type="ECO:0008006" key="4">
    <source>
        <dbReference type="Google" id="ProtNLM"/>
    </source>
</evidence>
<dbReference type="OrthoDB" id="2349272at2759"/>
<protein>
    <recommendedName>
        <fullName evidence="4">Lysozyme-like domain-containing protein</fullName>
    </recommendedName>
</protein>
<keyword evidence="3" id="KW-1185">Reference proteome</keyword>
<gene>
    <name evidence="2" type="ORF">BDV28DRAFT_112154</name>
</gene>
<sequence length="216" mass="23886">MQPTSFVNTLCFLLPWLASAAPAPPMGQDVCSSNKTITVQQIMQIAPKAATVCDKEKYPECATAQEATDNINKSFDKYGVTSLAEKAAVISLIALESVEFLYNRNKVPGIVGQGTRNMQWPEYNAKYAQSLPDIKDKAQQVSGDKAKVLDLLVSNIEYDFGSAAWFLTTQCSNSVREALKKNPKEGWTGYIEQCVQTTVSPDRRTYWNRTTEALGL</sequence>
<proteinExistence type="predicted"/>
<keyword evidence="1" id="KW-0732">Signal</keyword>
<reference evidence="3" key="1">
    <citation type="submission" date="2019-04" db="EMBL/GenBank/DDBJ databases">
        <title>Friends and foes A comparative genomics studyof 23 Aspergillus species from section Flavi.</title>
        <authorList>
            <consortium name="DOE Joint Genome Institute"/>
            <person name="Kjaerbolling I."/>
            <person name="Vesth T."/>
            <person name="Frisvad J.C."/>
            <person name="Nybo J.L."/>
            <person name="Theobald S."/>
            <person name="Kildgaard S."/>
            <person name="Isbrandt T."/>
            <person name="Kuo A."/>
            <person name="Sato A."/>
            <person name="Lyhne E.K."/>
            <person name="Kogle M.E."/>
            <person name="Wiebenga A."/>
            <person name="Kun R.S."/>
            <person name="Lubbers R.J."/>
            <person name="Makela M.R."/>
            <person name="Barry K."/>
            <person name="Chovatia M."/>
            <person name="Clum A."/>
            <person name="Daum C."/>
            <person name="Haridas S."/>
            <person name="He G."/>
            <person name="LaButti K."/>
            <person name="Lipzen A."/>
            <person name="Mondo S."/>
            <person name="Riley R."/>
            <person name="Salamov A."/>
            <person name="Simmons B.A."/>
            <person name="Magnuson J.K."/>
            <person name="Henrissat B."/>
            <person name="Mortensen U.H."/>
            <person name="Larsen T.O."/>
            <person name="Devries R.P."/>
            <person name="Grigoriev I.V."/>
            <person name="Machida M."/>
            <person name="Baker S.E."/>
            <person name="Andersen M.R."/>
        </authorList>
    </citation>
    <scope>NUCLEOTIDE SEQUENCE [LARGE SCALE GENOMIC DNA]</scope>
    <source>
        <strain evidence="3">CBS 553.77</strain>
    </source>
</reference>
<dbReference type="AlphaFoldDB" id="A0A5N6YRR3"/>
<dbReference type="EMBL" id="ML739757">
    <property type="protein sequence ID" value="KAE8348111.1"/>
    <property type="molecule type" value="Genomic_DNA"/>
</dbReference>
<evidence type="ECO:0000256" key="1">
    <source>
        <dbReference type="SAM" id="SignalP"/>
    </source>
</evidence>
<feature type="chain" id="PRO_5024847328" description="Lysozyme-like domain-containing protein" evidence="1">
    <location>
        <begin position="21"/>
        <end position="216"/>
    </location>
</feature>